<keyword evidence="6" id="KW-1185">Reference proteome</keyword>
<proteinExistence type="predicted"/>
<feature type="compositionally biased region" description="Basic and acidic residues" evidence="4">
    <location>
        <begin position="62"/>
        <end position="81"/>
    </location>
</feature>
<accession>A0ABS7TM53</accession>
<keyword evidence="3" id="KW-1015">Disulfide bond</keyword>
<reference evidence="5" key="1">
    <citation type="submission" date="2021-08" db="EMBL/GenBank/DDBJ databases">
        <authorList>
            <person name="Stevens D.C."/>
        </authorList>
    </citation>
    <scope>NUCLEOTIDE SEQUENCE</scope>
    <source>
        <strain evidence="5">DSM 53165</strain>
    </source>
</reference>
<evidence type="ECO:0000313" key="6">
    <source>
        <dbReference type="Proteomes" id="UP001139031"/>
    </source>
</evidence>
<dbReference type="EMBL" id="JAIRAU010000005">
    <property type="protein sequence ID" value="MBZ5709271.1"/>
    <property type="molecule type" value="Genomic_DNA"/>
</dbReference>
<evidence type="ECO:0000256" key="4">
    <source>
        <dbReference type="SAM" id="MobiDB-lite"/>
    </source>
</evidence>
<comment type="caution">
    <text evidence="5">The sequence shown here is derived from an EMBL/GenBank/DDBJ whole genome shotgun (WGS) entry which is preliminary data.</text>
</comment>
<evidence type="ECO:0000256" key="1">
    <source>
        <dbReference type="ARBA" id="ARBA00022729"/>
    </source>
</evidence>
<evidence type="ECO:0000256" key="3">
    <source>
        <dbReference type="ARBA" id="ARBA00023157"/>
    </source>
</evidence>
<sequence length="81" mass="8373">MDFGNQIDTDACLPNCEPASCGDGLVHAGVEECDDGNGDDADACTNACSKNTCGDGHRRRPDQRVAGEPAVDRSAAHADLP</sequence>
<dbReference type="InterPro" id="IPR011936">
    <property type="entry name" value="Myxo_disulph_rpt"/>
</dbReference>
<keyword evidence="1" id="KW-0732">Signal</keyword>
<keyword evidence="2" id="KW-0677">Repeat</keyword>
<protein>
    <recommendedName>
        <fullName evidence="7">Lipoprotein</fullName>
    </recommendedName>
</protein>
<evidence type="ECO:0000313" key="5">
    <source>
        <dbReference type="EMBL" id="MBZ5709271.1"/>
    </source>
</evidence>
<dbReference type="Proteomes" id="UP001139031">
    <property type="component" value="Unassembled WGS sequence"/>
</dbReference>
<gene>
    <name evidence="5" type="ORF">K7C98_08355</name>
</gene>
<evidence type="ECO:0008006" key="7">
    <source>
        <dbReference type="Google" id="ProtNLM"/>
    </source>
</evidence>
<name>A0ABS7TM53_9BACT</name>
<feature type="region of interest" description="Disordered" evidence="4">
    <location>
        <begin position="53"/>
        <end position="81"/>
    </location>
</feature>
<evidence type="ECO:0000256" key="2">
    <source>
        <dbReference type="ARBA" id="ARBA00022737"/>
    </source>
</evidence>
<organism evidence="5 6">
    <name type="scientific">Nannocystis pusilla</name>
    <dbReference type="NCBI Taxonomy" id="889268"/>
    <lineage>
        <taxon>Bacteria</taxon>
        <taxon>Pseudomonadati</taxon>
        <taxon>Myxococcota</taxon>
        <taxon>Polyangia</taxon>
        <taxon>Nannocystales</taxon>
        <taxon>Nannocystaceae</taxon>
        <taxon>Nannocystis</taxon>
    </lineage>
</organism>
<dbReference type="NCBIfam" id="TIGR02232">
    <property type="entry name" value="myxo_disulf_rpt"/>
    <property type="match status" value="1"/>
</dbReference>